<comment type="similarity">
    <text evidence="5">Belongs to the cysteine-rich repeat secretory protein family.</text>
</comment>
<sequence>MDSVREKASNDTSTLKFANGEADFGEYQKIYTRLQCTPDLSHKDCDSCLNLSVSYFKACCHGKKIGYVRRPNCYFCWKLYPFFTSNATPPPLPFSPPPPSGQLEDRQKVAIKRLSKNFEQGQQEFRAEVILLAKLQHKNLVKL</sequence>
<accession>A0A7J8UE30</accession>
<evidence type="ECO:0000313" key="7">
    <source>
        <dbReference type="EMBL" id="MBA0648653.1"/>
    </source>
</evidence>
<keyword evidence="8" id="KW-1185">Reference proteome</keyword>
<dbReference type="Proteomes" id="UP000593573">
    <property type="component" value="Unassembled WGS sequence"/>
</dbReference>
<reference evidence="7 8" key="1">
    <citation type="journal article" date="2019" name="Genome Biol. Evol.">
        <title>Insights into the evolution of the New World diploid cottons (Gossypium, subgenus Houzingenia) based on genome sequencing.</title>
        <authorList>
            <person name="Grover C.E."/>
            <person name="Arick M.A. 2nd"/>
            <person name="Thrash A."/>
            <person name="Conover J.L."/>
            <person name="Sanders W.S."/>
            <person name="Peterson D.G."/>
            <person name="Frelichowski J.E."/>
            <person name="Scheffler J.A."/>
            <person name="Scheffler B.E."/>
            <person name="Wendel J.F."/>
        </authorList>
    </citation>
    <scope>NUCLEOTIDE SEQUENCE [LARGE SCALE GENOMIC DNA]</scope>
    <source>
        <strain evidence="7">57</strain>
        <tissue evidence="7">Leaf</tissue>
    </source>
</reference>
<keyword evidence="2" id="KW-0964">Secreted</keyword>
<dbReference type="PANTHER" id="PTHR32411">
    <property type="entry name" value="CYSTEINE-RICH REPEAT SECRETORY PROTEIN 38-RELATED"/>
    <property type="match status" value="1"/>
</dbReference>
<dbReference type="CDD" id="cd23509">
    <property type="entry name" value="Gnk2-like"/>
    <property type="match status" value="1"/>
</dbReference>
<dbReference type="AlphaFoldDB" id="A0A7J8UE30"/>
<comment type="caution">
    <text evidence="7">The sequence shown here is derived from an EMBL/GenBank/DDBJ whole genome shotgun (WGS) entry which is preliminary data.</text>
</comment>
<evidence type="ECO:0000256" key="4">
    <source>
        <dbReference type="ARBA" id="ARBA00022737"/>
    </source>
</evidence>
<comment type="subcellular location">
    <subcellularLocation>
        <location evidence="1">Secreted</location>
    </subcellularLocation>
</comment>
<keyword evidence="3" id="KW-0732">Signal</keyword>
<dbReference type="InterPro" id="IPR011009">
    <property type="entry name" value="Kinase-like_dom_sf"/>
</dbReference>
<evidence type="ECO:0000259" key="6">
    <source>
        <dbReference type="PROSITE" id="PS51473"/>
    </source>
</evidence>
<keyword evidence="4" id="KW-0677">Repeat</keyword>
<dbReference type="SUPFAM" id="SSF56112">
    <property type="entry name" value="Protein kinase-like (PK-like)"/>
    <property type="match status" value="1"/>
</dbReference>
<dbReference type="OrthoDB" id="950647at2759"/>
<evidence type="ECO:0000313" key="8">
    <source>
        <dbReference type="Proteomes" id="UP000593573"/>
    </source>
</evidence>
<dbReference type="InterPro" id="IPR002902">
    <property type="entry name" value="GNK2"/>
</dbReference>
<evidence type="ECO:0000256" key="1">
    <source>
        <dbReference type="ARBA" id="ARBA00004613"/>
    </source>
</evidence>
<dbReference type="Gene3D" id="3.30.200.20">
    <property type="entry name" value="Phosphorylase Kinase, domain 1"/>
    <property type="match status" value="1"/>
</dbReference>
<dbReference type="PROSITE" id="PS51473">
    <property type="entry name" value="GNK2"/>
    <property type="match status" value="1"/>
</dbReference>
<dbReference type="GO" id="GO:0005576">
    <property type="term" value="C:extracellular region"/>
    <property type="evidence" value="ECO:0007669"/>
    <property type="project" value="UniProtKB-SubCell"/>
</dbReference>
<evidence type="ECO:0000256" key="3">
    <source>
        <dbReference type="ARBA" id="ARBA00022729"/>
    </source>
</evidence>
<dbReference type="Gene3D" id="3.30.430.20">
    <property type="entry name" value="Gnk2 domain, C-X8-C-X2-C motif"/>
    <property type="match status" value="1"/>
</dbReference>
<feature type="non-terminal residue" evidence="7">
    <location>
        <position position="143"/>
    </location>
</feature>
<dbReference type="InterPro" id="IPR050581">
    <property type="entry name" value="CRR_secretory_protein"/>
</dbReference>
<protein>
    <recommendedName>
        <fullName evidence="6">Gnk2-homologous domain-containing protein</fullName>
    </recommendedName>
</protein>
<dbReference type="Pfam" id="PF01657">
    <property type="entry name" value="Stress-antifung"/>
    <property type="match status" value="1"/>
</dbReference>
<dbReference type="PANTHER" id="PTHR32411:SF43">
    <property type="entry name" value="CYSTEINE-RICH REPEAT SECRETORY PROTEIN 38"/>
    <property type="match status" value="1"/>
</dbReference>
<dbReference type="EMBL" id="JABFAB010000005">
    <property type="protein sequence ID" value="MBA0648653.1"/>
    <property type="molecule type" value="Genomic_DNA"/>
</dbReference>
<organism evidence="7 8">
    <name type="scientific">Gossypium klotzschianum</name>
    <dbReference type="NCBI Taxonomy" id="34286"/>
    <lineage>
        <taxon>Eukaryota</taxon>
        <taxon>Viridiplantae</taxon>
        <taxon>Streptophyta</taxon>
        <taxon>Embryophyta</taxon>
        <taxon>Tracheophyta</taxon>
        <taxon>Spermatophyta</taxon>
        <taxon>Magnoliopsida</taxon>
        <taxon>eudicotyledons</taxon>
        <taxon>Gunneridae</taxon>
        <taxon>Pentapetalae</taxon>
        <taxon>rosids</taxon>
        <taxon>malvids</taxon>
        <taxon>Malvales</taxon>
        <taxon>Malvaceae</taxon>
        <taxon>Malvoideae</taxon>
        <taxon>Gossypium</taxon>
    </lineage>
</organism>
<evidence type="ECO:0000256" key="2">
    <source>
        <dbReference type="ARBA" id="ARBA00022525"/>
    </source>
</evidence>
<proteinExistence type="inferred from homology"/>
<evidence type="ECO:0000256" key="5">
    <source>
        <dbReference type="ARBA" id="ARBA00038515"/>
    </source>
</evidence>
<name>A0A7J8UE30_9ROSI</name>
<gene>
    <name evidence="7" type="ORF">Goklo_016344</name>
</gene>
<feature type="domain" description="Gnk2-homologous" evidence="6">
    <location>
        <begin position="1"/>
        <end position="82"/>
    </location>
</feature>
<dbReference type="InterPro" id="IPR038408">
    <property type="entry name" value="GNK2_sf"/>
</dbReference>